<comment type="caution">
    <text evidence="2">The sequence shown here is derived from an EMBL/GenBank/DDBJ whole genome shotgun (WGS) entry which is preliminary data.</text>
</comment>
<dbReference type="InterPro" id="IPR015422">
    <property type="entry name" value="PyrdxlP-dep_Trfase_small"/>
</dbReference>
<evidence type="ECO:0000313" key="3">
    <source>
        <dbReference type="Proteomes" id="UP000657385"/>
    </source>
</evidence>
<evidence type="ECO:0000259" key="1">
    <source>
        <dbReference type="Pfam" id="PF00266"/>
    </source>
</evidence>
<dbReference type="InterPro" id="IPR000192">
    <property type="entry name" value="Aminotrans_V_dom"/>
</dbReference>
<dbReference type="RefSeq" id="WP_196195829.1">
    <property type="nucleotide sequence ID" value="NZ_JADPRT010000009.1"/>
</dbReference>
<dbReference type="Gene3D" id="3.40.640.10">
    <property type="entry name" value="Type I PLP-dependent aspartate aminotransferase-like (Major domain)"/>
    <property type="match status" value="1"/>
</dbReference>
<keyword evidence="3" id="KW-1185">Reference proteome</keyword>
<dbReference type="PANTHER" id="PTHR43586">
    <property type="entry name" value="CYSTEINE DESULFURASE"/>
    <property type="match status" value="1"/>
</dbReference>
<gene>
    <name evidence="2" type="ORF">I2501_21770</name>
</gene>
<dbReference type="InterPro" id="IPR015421">
    <property type="entry name" value="PyrdxlP-dep_Trfase_major"/>
</dbReference>
<accession>A0A931FFU9</accession>
<name>A0A931FFU9_9ACTN</name>
<dbReference type="AlphaFoldDB" id="A0A931FFU9"/>
<organism evidence="2 3">
    <name type="scientific">Streptacidiphilus fuscans</name>
    <dbReference type="NCBI Taxonomy" id="2789292"/>
    <lineage>
        <taxon>Bacteria</taxon>
        <taxon>Bacillati</taxon>
        <taxon>Actinomycetota</taxon>
        <taxon>Actinomycetes</taxon>
        <taxon>Kitasatosporales</taxon>
        <taxon>Streptomycetaceae</taxon>
        <taxon>Streptacidiphilus</taxon>
    </lineage>
</organism>
<dbReference type="Gene3D" id="3.90.1150.10">
    <property type="entry name" value="Aspartate Aminotransferase, domain 1"/>
    <property type="match status" value="1"/>
</dbReference>
<sequence length="389" mass="42010">MTIDVARVRADTPACAQLAHLNNASAALAPRPVTDSMVEHLRLEERIGAYEAAAQRADRLDRCYAALARLIGAEPHEIALAESATRAWNMACYALPWTPGDRILTSRAEFASVSIAMLDIARKHGVRIDVVPDDATGVVSVDALRDMVDDRVRLIAVTHVPSHNGLVIPAAEIGRIARDAGVVYALDASQSVGQLPLDVQEIGCDLLVAPGRKFLRGPRGTAFLYCSSRLLDRLEPSQLCLHSARRTETGDLAVREDARRFETWERCLAAQIGLGVAAEYALELGLEAIRQRVGELAGGLRQRLREMPGTTVHDRGEHPCGIVSFTVAGHDSAELAGALRNVGINVSATHAGTAPWDHPVAAVRASAHYYNTEDELDRLCSAIPVRIGR</sequence>
<dbReference type="GO" id="GO:0008483">
    <property type="term" value="F:transaminase activity"/>
    <property type="evidence" value="ECO:0007669"/>
    <property type="project" value="UniProtKB-KW"/>
</dbReference>
<keyword evidence="2" id="KW-0032">Aminotransferase</keyword>
<dbReference type="PANTHER" id="PTHR43586:SF24">
    <property type="entry name" value="BLR4730 PROTEIN"/>
    <property type="match status" value="1"/>
</dbReference>
<reference evidence="2" key="1">
    <citation type="submission" date="2020-11" db="EMBL/GenBank/DDBJ databases">
        <title>Isolation and identification of active actinomycetes.</title>
        <authorList>
            <person name="Yu B."/>
        </authorList>
    </citation>
    <scope>NUCLEOTIDE SEQUENCE</scope>
    <source>
        <strain evidence="2">NEAU-YB345</strain>
    </source>
</reference>
<dbReference type="SUPFAM" id="SSF53383">
    <property type="entry name" value="PLP-dependent transferases"/>
    <property type="match status" value="1"/>
</dbReference>
<dbReference type="Proteomes" id="UP000657385">
    <property type="component" value="Unassembled WGS sequence"/>
</dbReference>
<proteinExistence type="predicted"/>
<keyword evidence="2" id="KW-0808">Transferase</keyword>
<feature type="domain" description="Aminotransferase class V" evidence="1">
    <location>
        <begin position="21"/>
        <end position="379"/>
    </location>
</feature>
<evidence type="ECO:0000313" key="2">
    <source>
        <dbReference type="EMBL" id="MBF9070655.1"/>
    </source>
</evidence>
<dbReference type="Pfam" id="PF00266">
    <property type="entry name" value="Aminotran_5"/>
    <property type="match status" value="1"/>
</dbReference>
<dbReference type="EMBL" id="JADPRT010000009">
    <property type="protein sequence ID" value="MBF9070655.1"/>
    <property type="molecule type" value="Genomic_DNA"/>
</dbReference>
<dbReference type="InterPro" id="IPR015424">
    <property type="entry name" value="PyrdxlP-dep_Trfase"/>
</dbReference>
<protein>
    <submittedName>
        <fullName evidence="2">Aminotransferase class V-fold PLP-dependent enzyme</fullName>
    </submittedName>
</protein>